<dbReference type="AlphaFoldDB" id="A0A151GM39"/>
<dbReference type="InParanoid" id="A0A151GM39"/>
<proteinExistence type="predicted"/>
<evidence type="ECO:0000256" key="1">
    <source>
        <dbReference type="SAM" id="MobiDB-lite"/>
    </source>
</evidence>
<feature type="compositionally biased region" description="Basic and acidic residues" evidence="1">
    <location>
        <begin position="71"/>
        <end position="84"/>
    </location>
</feature>
<organism evidence="2 3">
    <name type="scientific">Drechmeria coniospora</name>
    <name type="common">Nematophagous fungus</name>
    <name type="synonym">Meria coniospora</name>
    <dbReference type="NCBI Taxonomy" id="98403"/>
    <lineage>
        <taxon>Eukaryota</taxon>
        <taxon>Fungi</taxon>
        <taxon>Dikarya</taxon>
        <taxon>Ascomycota</taxon>
        <taxon>Pezizomycotina</taxon>
        <taxon>Sordariomycetes</taxon>
        <taxon>Hypocreomycetidae</taxon>
        <taxon>Hypocreales</taxon>
        <taxon>Ophiocordycipitaceae</taxon>
        <taxon>Drechmeria</taxon>
    </lineage>
</organism>
<sequence length="139" mass="16008">MEAAKWRQPEGGSPRWQLEETSRRQTQETTTGDNHRKQQQETTGDNHRRQPQETITGHNHRRQSQATTSGDNHRDGRHETRRGEGTSWWTLPRAHFLLLGAVSLAFGAERGLECMMHPSIRDGSKWLRHDIPVPVTLTQ</sequence>
<evidence type="ECO:0000313" key="3">
    <source>
        <dbReference type="Proteomes" id="UP000076580"/>
    </source>
</evidence>
<accession>A0A151GM39</accession>
<gene>
    <name evidence="2" type="ORF">DCS_05197</name>
</gene>
<comment type="caution">
    <text evidence="2">The sequence shown here is derived from an EMBL/GenBank/DDBJ whole genome shotgun (WGS) entry which is preliminary data.</text>
</comment>
<dbReference type="Proteomes" id="UP000076580">
    <property type="component" value="Chromosome 02"/>
</dbReference>
<feature type="compositionally biased region" description="Basic and acidic residues" evidence="1">
    <location>
        <begin position="33"/>
        <end position="51"/>
    </location>
</feature>
<keyword evidence="3" id="KW-1185">Reference proteome</keyword>
<protein>
    <submittedName>
        <fullName evidence="2">Uncharacterized protein</fullName>
    </submittedName>
</protein>
<feature type="region of interest" description="Disordered" evidence="1">
    <location>
        <begin position="1"/>
        <end position="87"/>
    </location>
</feature>
<dbReference type="GeneID" id="63717840"/>
<name>A0A151GM39_DRECN</name>
<evidence type="ECO:0000313" key="2">
    <source>
        <dbReference type="EMBL" id="KYK58184.1"/>
    </source>
</evidence>
<feature type="compositionally biased region" description="Basic and acidic residues" evidence="1">
    <location>
        <begin position="17"/>
        <end position="26"/>
    </location>
</feature>
<reference evidence="2 3" key="1">
    <citation type="journal article" date="2016" name="Sci. Rep.">
        <title>Insights into Adaptations to a Near-Obligate Nematode Endoparasitic Lifestyle from the Finished Genome of Drechmeria coniospora.</title>
        <authorList>
            <person name="Zhang L."/>
            <person name="Zhou Z."/>
            <person name="Guo Q."/>
            <person name="Fokkens L."/>
            <person name="Miskei M."/>
            <person name="Pocsi I."/>
            <person name="Zhang W."/>
            <person name="Chen M."/>
            <person name="Wang L."/>
            <person name="Sun Y."/>
            <person name="Donzelli B.G."/>
            <person name="Gibson D.M."/>
            <person name="Nelson D.R."/>
            <person name="Luo J.G."/>
            <person name="Rep M."/>
            <person name="Liu H."/>
            <person name="Yang S."/>
            <person name="Wang J."/>
            <person name="Krasnoff S.B."/>
            <person name="Xu Y."/>
            <person name="Molnar I."/>
            <person name="Lin M."/>
        </authorList>
    </citation>
    <scope>NUCLEOTIDE SEQUENCE [LARGE SCALE GENOMIC DNA]</scope>
    <source>
        <strain evidence="2 3">ARSEF 6962</strain>
    </source>
</reference>
<dbReference type="RefSeq" id="XP_040657536.1">
    <property type="nucleotide sequence ID" value="XM_040802503.1"/>
</dbReference>
<dbReference type="EMBL" id="LAYC01000002">
    <property type="protein sequence ID" value="KYK58184.1"/>
    <property type="molecule type" value="Genomic_DNA"/>
</dbReference>